<evidence type="ECO:0000313" key="4">
    <source>
        <dbReference type="Proteomes" id="UP000245119"/>
    </source>
</evidence>
<evidence type="ECO:0000256" key="1">
    <source>
        <dbReference type="SAM" id="MobiDB-lite"/>
    </source>
</evidence>
<feature type="compositionally biased region" description="Polar residues" evidence="1">
    <location>
        <begin position="1272"/>
        <end position="1281"/>
    </location>
</feature>
<comment type="caution">
    <text evidence="3">The sequence shown here is derived from an EMBL/GenBank/DDBJ whole genome shotgun (WGS) entry which is preliminary data.</text>
</comment>
<organism evidence="3 4">
    <name type="scientific">Pomacea canaliculata</name>
    <name type="common">Golden apple snail</name>
    <dbReference type="NCBI Taxonomy" id="400727"/>
    <lineage>
        <taxon>Eukaryota</taxon>
        <taxon>Metazoa</taxon>
        <taxon>Spiralia</taxon>
        <taxon>Lophotrochozoa</taxon>
        <taxon>Mollusca</taxon>
        <taxon>Gastropoda</taxon>
        <taxon>Caenogastropoda</taxon>
        <taxon>Architaenioglossa</taxon>
        <taxon>Ampullarioidea</taxon>
        <taxon>Ampullariidae</taxon>
        <taxon>Pomacea</taxon>
    </lineage>
</organism>
<feature type="compositionally biased region" description="Basic and acidic residues" evidence="1">
    <location>
        <begin position="1"/>
        <end position="15"/>
    </location>
</feature>
<protein>
    <recommendedName>
        <fullName evidence="2">Synaptonemal complex protein 2 Spt16M-like domain-containing protein</fullName>
    </recommendedName>
</protein>
<gene>
    <name evidence="3" type="ORF">C0Q70_16247</name>
</gene>
<feature type="compositionally biased region" description="Basic and acidic residues" evidence="1">
    <location>
        <begin position="1306"/>
        <end position="1321"/>
    </location>
</feature>
<feature type="compositionally biased region" description="Polar residues" evidence="1">
    <location>
        <begin position="691"/>
        <end position="713"/>
    </location>
</feature>
<sequence length="1669" mass="187237">MKQWDRSPGDGEHTTRQRPLGQEGIGPQGCFIQNYDNASSHTGSTRDLASVLSAPADAIRADLAAHVTLWGHGLGPPTMPSRYWPADPKEKWLLREERQRRNKGRGREERGSSVLASDDSSSGGYGEDEETRKGAFETKPEAKWRAPGRGGVKGDDRTCKLVLDAGSSDAAGMSRVQVVTAAETNHQAPLQEPTVFPITEEVVKEGGSEALPAILDSNICISKVQESLQTSLSALQETKDDEKSFLLLKSGIIYLIKVLKLLEKSMPIHLENQILDLLLENIICVNERGVKSNNFALPYITGPCLDFLLNGAVPFLSKMEVLKTLNIVYESSTHAVKQDILYKEETKFKVERLFQLIIDIGDYEFQVGVIEFLFRLIPRKSRQTYLQNVIKQAGIFQACFNIRDNCFEIDCRRFLNHLNSSLFAKRKVFSYPCQAIAIGSFELQKPSDDGYNDFWIDFNQGSHRMTVFCENAPTSTQTSAGESFWDTVSVWHKDLISFRCWEEGKMVKACILLRSSADCFIASEIDHNVYVTMDRQYNLENALVQTFTRKKKTSDSVNSLHILTSQSCLEKPENHSVGVETAAGPEEPLEKEVKRVLSVYASSHKVSIPTDPMSTPASTISFVSLSSNKSGIFAKKSPEFGKDIHKSSCLPQEKKAKAKQKVLKKQPQKWDKTNTHIVTCQTVKKKEDSGKTSLQSKTESTPQGRVTRSSQKLKNPVAIFKEPSARQQGTRKTLMKSKSFVGDLEIIQTDAEIQLAGKEDSLSSIVIPDSLPMPSQLEQEPKENSDRKIRPENKECEAVLKGGECMQRAETFKMPASNQITTTQQDGKKDKITENVYIKQMGPLCDSARQTSITNQQPQLCTPLVQPKKCTSEIAPSSLDEFKDTSCKKFRSKSCLNKSYCSSMSKKSSHKEVSESKNLAFDTLSPVDDQCILPECGKKQKHMNQEISEELANTILSKDTQEPKSSEKQAFLPFVSRNNNFDTREIQTKSYSKYHEDKPIGKQEVTIGTNQCLGVCMSKSTKMTKKSEILVNQTENLYKYNDDDEDNTDFRFDNCQDLSLQTNDDFQIKDFKPCKKQGTDRRSKSDKDTGSLKMFSREKVNENVHNLRKQQRKSYKEYDKFSEDEEPGVSKISQNNKLFQNLKILTSFKDTKFVFTSAEERLTGSKKKCVKMFAMTSSQRKRESGEKTVNHDQDPYDFREDEAEISSVLGHKSSINKGKNHSELANFCTFDSVKLSRRLSCSTEENKLKRKLTKNHNTPICAGLFINEKSPSSLGASSIDSSPKLFFSQPKKPKLTSGLQRKNKSEKKTAGMESSKSKRSELSWIAKHSSKFKGDTRLSKTYKRKIMANSVSPQPQHDLACNRAISISENSSSQNSQENSSFYLSQLCSVGSQQTQNDGNSPACSSYDVNETGKRLQAWKKKTLLISPKTRDINTSAKSEKHCKTQTAKHMECTENGDYDNSNGSDEAENLSAIDKGCISGPSSRIRPSKSQEQCDSSDSEQCMSDESSEMHLLPRRLFTEDNAISVTGKKNLGSAQMSYAGDGEQTTTDKQQMASTEASLSQMDLCPEEEDGENPEFSLKKVSAVLQGFSNDLQTQIKERELQIQDLSQNAWRLSSKYVHHMCLEEKDRREKIVKVFQEKVSSELSSLERDISALKEAEAKTLASIIS</sequence>
<dbReference type="PANTHER" id="PTHR15607:SF18">
    <property type="entry name" value="SYNAPTONEMAL COMPLEX PROTEIN 2-LIKE ISOFORM X1"/>
    <property type="match status" value="1"/>
</dbReference>
<dbReference type="PANTHER" id="PTHR15607">
    <property type="entry name" value="SYNAPTONEMAL COMPLEX PROTEIN-RELATED"/>
    <property type="match status" value="1"/>
</dbReference>
<evidence type="ECO:0000259" key="2">
    <source>
        <dbReference type="Pfam" id="PF18584"/>
    </source>
</evidence>
<feature type="region of interest" description="Disordered" evidence="1">
    <location>
        <begin position="683"/>
        <end position="715"/>
    </location>
</feature>
<name>A0A2T7NP89_POMCA</name>
<feature type="domain" description="Synaptonemal complex protein 2 Spt16M-like" evidence="2">
    <location>
        <begin position="428"/>
        <end position="547"/>
    </location>
</feature>
<evidence type="ECO:0000313" key="3">
    <source>
        <dbReference type="EMBL" id="PVD22987.1"/>
    </source>
</evidence>
<dbReference type="Pfam" id="PF18584">
    <property type="entry name" value="SYCP2_SLD"/>
    <property type="match status" value="1"/>
</dbReference>
<dbReference type="OrthoDB" id="10256849at2759"/>
<dbReference type="EMBL" id="PZQS01000010">
    <property type="protein sequence ID" value="PVD22987.1"/>
    <property type="molecule type" value="Genomic_DNA"/>
</dbReference>
<feature type="region of interest" description="Disordered" evidence="1">
    <location>
        <begin position="96"/>
        <end position="155"/>
    </location>
</feature>
<dbReference type="InterPro" id="IPR040560">
    <property type="entry name" value="SYCP2_SLD"/>
</dbReference>
<dbReference type="InterPro" id="IPR024835">
    <property type="entry name" value="SYCP2-like"/>
</dbReference>
<feature type="compositionally biased region" description="Basic and acidic residues" evidence="1">
    <location>
        <begin position="130"/>
        <end position="144"/>
    </location>
</feature>
<feature type="compositionally biased region" description="Basic and acidic residues" evidence="1">
    <location>
        <begin position="779"/>
        <end position="788"/>
    </location>
</feature>
<feature type="region of interest" description="Disordered" evidence="1">
    <location>
        <begin position="768"/>
        <end position="788"/>
    </location>
</feature>
<reference evidence="3 4" key="1">
    <citation type="submission" date="2018-04" db="EMBL/GenBank/DDBJ databases">
        <title>The genome of golden apple snail Pomacea canaliculata provides insight into stress tolerance and invasive adaptation.</title>
        <authorList>
            <person name="Liu C."/>
            <person name="Liu B."/>
            <person name="Ren Y."/>
            <person name="Zhang Y."/>
            <person name="Wang H."/>
            <person name="Li S."/>
            <person name="Jiang F."/>
            <person name="Yin L."/>
            <person name="Zhang G."/>
            <person name="Qian W."/>
            <person name="Fan W."/>
        </authorList>
    </citation>
    <scope>NUCLEOTIDE SEQUENCE [LARGE SCALE GENOMIC DNA]</scope>
    <source>
        <strain evidence="3">SZHN2017</strain>
        <tissue evidence="3">Muscle</tissue>
    </source>
</reference>
<dbReference type="Proteomes" id="UP000245119">
    <property type="component" value="Linkage Group LG10"/>
</dbReference>
<feature type="compositionally biased region" description="Low complexity" evidence="1">
    <location>
        <begin position="1491"/>
        <end position="1503"/>
    </location>
</feature>
<feature type="compositionally biased region" description="Basic and acidic residues" evidence="1">
    <location>
        <begin position="96"/>
        <end position="111"/>
    </location>
</feature>
<accession>A0A2T7NP89</accession>
<feature type="region of interest" description="Disordered" evidence="1">
    <location>
        <begin position="1272"/>
        <end position="1322"/>
    </location>
</feature>
<feature type="compositionally biased region" description="Low complexity" evidence="1">
    <location>
        <begin position="112"/>
        <end position="122"/>
    </location>
</feature>
<feature type="region of interest" description="Disordered" evidence="1">
    <location>
        <begin position="1"/>
        <end position="28"/>
    </location>
</feature>
<feature type="region of interest" description="Disordered" evidence="1">
    <location>
        <begin position="1075"/>
        <end position="1096"/>
    </location>
</feature>
<proteinExistence type="predicted"/>
<feature type="region of interest" description="Disordered" evidence="1">
    <location>
        <begin position="1475"/>
        <end position="1510"/>
    </location>
</feature>
<keyword evidence="4" id="KW-1185">Reference proteome</keyword>